<dbReference type="AlphaFoldDB" id="A0A9D4D4E5"/>
<accession>A0A9D4D4E5</accession>
<reference evidence="2" key="2">
    <citation type="submission" date="2020-11" db="EMBL/GenBank/DDBJ databases">
        <authorList>
            <person name="McCartney M.A."/>
            <person name="Auch B."/>
            <person name="Kono T."/>
            <person name="Mallez S."/>
            <person name="Becker A."/>
            <person name="Gohl D.M."/>
            <person name="Silverstein K.A.T."/>
            <person name="Koren S."/>
            <person name="Bechman K.B."/>
            <person name="Herman A."/>
            <person name="Abrahante J.E."/>
            <person name="Garbe J."/>
        </authorList>
    </citation>
    <scope>NUCLEOTIDE SEQUENCE</scope>
    <source>
        <strain evidence="2">Duluth1</strain>
        <tissue evidence="2">Whole animal</tissue>
    </source>
</reference>
<gene>
    <name evidence="2" type="ORF">DPMN_043649</name>
</gene>
<sequence>MSVEEALKLNEKLKKEEPRPPDSSGPNVAQSTLMKDSLKAGEIDSTESDDSQSLEHEARNKTAVTRTPSKHFRSVNLMQQ</sequence>
<proteinExistence type="predicted"/>
<evidence type="ECO:0000313" key="2">
    <source>
        <dbReference type="EMBL" id="KAH3737073.1"/>
    </source>
</evidence>
<reference evidence="2" key="1">
    <citation type="journal article" date="2019" name="bioRxiv">
        <title>The Genome of the Zebra Mussel, Dreissena polymorpha: A Resource for Invasive Species Research.</title>
        <authorList>
            <person name="McCartney M.A."/>
            <person name="Auch B."/>
            <person name="Kono T."/>
            <person name="Mallez S."/>
            <person name="Zhang Y."/>
            <person name="Obille A."/>
            <person name="Becker A."/>
            <person name="Abrahante J.E."/>
            <person name="Garbe J."/>
            <person name="Badalamenti J.P."/>
            <person name="Herman A."/>
            <person name="Mangelson H."/>
            <person name="Liachko I."/>
            <person name="Sullivan S."/>
            <person name="Sone E.D."/>
            <person name="Koren S."/>
            <person name="Silverstein K.A.T."/>
            <person name="Beckman K.B."/>
            <person name="Gohl D.M."/>
        </authorList>
    </citation>
    <scope>NUCLEOTIDE SEQUENCE</scope>
    <source>
        <strain evidence="2">Duluth1</strain>
        <tissue evidence="2">Whole animal</tissue>
    </source>
</reference>
<protein>
    <submittedName>
        <fullName evidence="2">Uncharacterized protein</fullName>
    </submittedName>
</protein>
<feature type="region of interest" description="Disordered" evidence="1">
    <location>
        <begin position="1"/>
        <end position="80"/>
    </location>
</feature>
<dbReference type="Proteomes" id="UP000828390">
    <property type="component" value="Unassembled WGS sequence"/>
</dbReference>
<dbReference type="EMBL" id="JAIWYP010000011">
    <property type="protein sequence ID" value="KAH3737073.1"/>
    <property type="molecule type" value="Genomic_DNA"/>
</dbReference>
<keyword evidence="3" id="KW-1185">Reference proteome</keyword>
<name>A0A9D4D4E5_DREPO</name>
<evidence type="ECO:0000256" key="1">
    <source>
        <dbReference type="SAM" id="MobiDB-lite"/>
    </source>
</evidence>
<feature type="compositionally biased region" description="Polar residues" evidence="1">
    <location>
        <begin position="24"/>
        <end position="34"/>
    </location>
</feature>
<comment type="caution">
    <text evidence="2">The sequence shown here is derived from an EMBL/GenBank/DDBJ whole genome shotgun (WGS) entry which is preliminary data.</text>
</comment>
<feature type="compositionally biased region" description="Basic and acidic residues" evidence="1">
    <location>
        <begin position="1"/>
        <end position="20"/>
    </location>
</feature>
<organism evidence="2 3">
    <name type="scientific">Dreissena polymorpha</name>
    <name type="common">Zebra mussel</name>
    <name type="synonym">Mytilus polymorpha</name>
    <dbReference type="NCBI Taxonomy" id="45954"/>
    <lineage>
        <taxon>Eukaryota</taxon>
        <taxon>Metazoa</taxon>
        <taxon>Spiralia</taxon>
        <taxon>Lophotrochozoa</taxon>
        <taxon>Mollusca</taxon>
        <taxon>Bivalvia</taxon>
        <taxon>Autobranchia</taxon>
        <taxon>Heteroconchia</taxon>
        <taxon>Euheterodonta</taxon>
        <taxon>Imparidentia</taxon>
        <taxon>Neoheterodontei</taxon>
        <taxon>Myida</taxon>
        <taxon>Dreissenoidea</taxon>
        <taxon>Dreissenidae</taxon>
        <taxon>Dreissena</taxon>
    </lineage>
</organism>
<evidence type="ECO:0000313" key="3">
    <source>
        <dbReference type="Proteomes" id="UP000828390"/>
    </source>
</evidence>